<feature type="compositionally biased region" description="Low complexity" evidence="1">
    <location>
        <begin position="230"/>
        <end position="249"/>
    </location>
</feature>
<name>A0A0L0DLM2_THETB</name>
<dbReference type="GeneID" id="25560894"/>
<dbReference type="Proteomes" id="UP000054408">
    <property type="component" value="Unassembled WGS sequence"/>
</dbReference>
<gene>
    <name evidence="3" type="ORF">AMSG_01125</name>
</gene>
<feature type="compositionally biased region" description="Polar residues" evidence="1">
    <location>
        <begin position="213"/>
        <end position="222"/>
    </location>
</feature>
<keyword evidence="2" id="KW-0812">Transmembrane</keyword>
<dbReference type="RefSeq" id="XP_013762297.1">
    <property type="nucleotide sequence ID" value="XM_013906843.1"/>
</dbReference>
<dbReference type="AlphaFoldDB" id="A0A0L0DLM2"/>
<accession>A0A0L0DLM2</accession>
<evidence type="ECO:0008006" key="5">
    <source>
        <dbReference type="Google" id="ProtNLM"/>
    </source>
</evidence>
<organism evidence="3 4">
    <name type="scientific">Thecamonas trahens ATCC 50062</name>
    <dbReference type="NCBI Taxonomy" id="461836"/>
    <lineage>
        <taxon>Eukaryota</taxon>
        <taxon>Apusozoa</taxon>
        <taxon>Apusomonadida</taxon>
        <taxon>Apusomonadidae</taxon>
        <taxon>Thecamonas</taxon>
    </lineage>
</organism>
<dbReference type="OrthoDB" id="3936150at2759"/>
<keyword evidence="4" id="KW-1185">Reference proteome</keyword>
<evidence type="ECO:0000256" key="1">
    <source>
        <dbReference type="SAM" id="MobiDB-lite"/>
    </source>
</evidence>
<reference evidence="3 4" key="1">
    <citation type="submission" date="2010-05" db="EMBL/GenBank/DDBJ databases">
        <title>The Genome Sequence of Thecamonas trahens ATCC 50062.</title>
        <authorList>
            <consortium name="The Broad Institute Genome Sequencing Platform"/>
            <person name="Russ C."/>
            <person name="Cuomo C."/>
            <person name="Shea T."/>
            <person name="Young S.K."/>
            <person name="Zeng Q."/>
            <person name="Koehrsen M."/>
            <person name="Haas B."/>
            <person name="Borodovsky M."/>
            <person name="Guigo R."/>
            <person name="Alvarado L."/>
            <person name="Berlin A."/>
            <person name="Bochicchio J."/>
            <person name="Borenstein D."/>
            <person name="Chapman S."/>
            <person name="Chen Z."/>
            <person name="Freedman E."/>
            <person name="Gellesch M."/>
            <person name="Goldberg J."/>
            <person name="Griggs A."/>
            <person name="Gujja S."/>
            <person name="Heilman E."/>
            <person name="Heiman D."/>
            <person name="Hepburn T."/>
            <person name="Howarth C."/>
            <person name="Jen D."/>
            <person name="Larson L."/>
            <person name="Mehta T."/>
            <person name="Park D."/>
            <person name="Pearson M."/>
            <person name="Roberts A."/>
            <person name="Saif S."/>
            <person name="Shenoy N."/>
            <person name="Sisk P."/>
            <person name="Stolte C."/>
            <person name="Sykes S."/>
            <person name="Thomson T."/>
            <person name="Walk T."/>
            <person name="White J."/>
            <person name="Yandava C."/>
            <person name="Burger G."/>
            <person name="Gray M.W."/>
            <person name="Holland P.W.H."/>
            <person name="King N."/>
            <person name="Lang F.B.F."/>
            <person name="Roger A.J."/>
            <person name="Ruiz-Trillo I."/>
            <person name="Lander E."/>
            <person name="Nusbaum C."/>
        </authorList>
    </citation>
    <scope>NUCLEOTIDE SEQUENCE [LARGE SCALE GENOMIC DNA]</scope>
    <source>
        <strain evidence="3 4">ATCC 50062</strain>
    </source>
</reference>
<keyword evidence="2" id="KW-0472">Membrane</keyword>
<protein>
    <recommendedName>
        <fullName evidence="5">Transmembrane protein</fullName>
    </recommendedName>
</protein>
<dbReference type="EMBL" id="GL349436">
    <property type="protein sequence ID" value="KNC52298.1"/>
    <property type="molecule type" value="Genomic_DNA"/>
</dbReference>
<keyword evidence="2" id="KW-1133">Transmembrane helix</keyword>
<evidence type="ECO:0000256" key="2">
    <source>
        <dbReference type="SAM" id="Phobius"/>
    </source>
</evidence>
<feature type="region of interest" description="Disordered" evidence="1">
    <location>
        <begin position="209"/>
        <end position="249"/>
    </location>
</feature>
<sequence length="249" mass="26474">MGVFPCNARPITLFGFNCTAVPAINVLSSTRGTFGQVVTGATSSCLANSTRCVFDNVYLTVASTLFTEKLAADPSAKLTDVRSFPLPSEGGSFLSVGISTTVDLRGREETIYIASGVQMRAHDPSSGPVSFSFELNQFSWDLREQVVSEYVVYDIFDLFASIAAVASLTTGLFLFLFPVTPSIPQHFRFGTHHTARNIGDLAHSASVAPRASLAQSPETKLTSLRRRPGTASTSAFSGSSGSISNNSPV</sequence>
<proteinExistence type="predicted"/>
<evidence type="ECO:0000313" key="3">
    <source>
        <dbReference type="EMBL" id="KNC52298.1"/>
    </source>
</evidence>
<evidence type="ECO:0000313" key="4">
    <source>
        <dbReference type="Proteomes" id="UP000054408"/>
    </source>
</evidence>
<feature type="transmembrane region" description="Helical" evidence="2">
    <location>
        <begin position="158"/>
        <end position="179"/>
    </location>
</feature>